<protein>
    <submittedName>
        <fullName evidence="2">Uncharacterized protein</fullName>
    </submittedName>
</protein>
<dbReference type="Proteomes" id="UP000409037">
    <property type="component" value="Unassembled WGS sequence"/>
</dbReference>
<feature type="compositionally biased region" description="Polar residues" evidence="1">
    <location>
        <begin position="1"/>
        <end position="11"/>
    </location>
</feature>
<dbReference type="AlphaFoldDB" id="A0A5E7AEN9"/>
<proteinExistence type="predicted"/>
<organism evidence="2 3">
    <name type="scientific">Pseudomonas fluorescens</name>
    <dbReference type="NCBI Taxonomy" id="294"/>
    <lineage>
        <taxon>Bacteria</taxon>
        <taxon>Pseudomonadati</taxon>
        <taxon>Pseudomonadota</taxon>
        <taxon>Gammaproteobacteria</taxon>
        <taxon>Pseudomonadales</taxon>
        <taxon>Pseudomonadaceae</taxon>
        <taxon>Pseudomonas</taxon>
    </lineage>
</organism>
<accession>A0A5E7AEN9</accession>
<dbReference type="EMBL" id="CABVHU010000001">
    <property type="protein sequence ID" value="VVN77446.1"/>
    <property type="molecule type" value="Genomic_DNA"/>
</dbReference>
<feature type="region of interest" description="Disordered" evidence="1">
    <location>
        <begin position="1"/>
        <end position="22"/>
    </location>
</feature>
<evidence type="ECO:0000313" key="2">
    <source>
        <dbReference type="EMBL" id="VVN77446.1"/>
    </source>
</evidence>
<gene>
    <name evidence="2" type="ORF">PS833_00830</name>
</gene>
<reference evidence="2 3" key="1">
    <citation type="submission" date="2019-09" db="EMBL/GenBank/DDBJ databases">
        <authorList>
            <person name="Chandra G."/>
            <person name="Truman W A."/>
        </authorList>
    </citation>
    <scope>NUCLEOTIDE SEQUENCE [LARGE SCALE GENOMIC DNA]</scope>
    <source>
        <strain evidence="2">PS833</strain>
    </source>
</reference>
<name>A0A5E7AEN9_PSEFL</name>
<evidence type="ECO:0000256" key="1">
    <source>
        <dbReference type="SAM" id="MobiDB-lite"/>
    </source>
</evidence>
<sequence length="256" mass="28415">MVNTESDNMTGSDKKEQKLASNEFASGGAAPLLVQDPDVSAFVIKDDPLGLIPRAKLDTDQKTTIATWDGSLPTNPARTEYFRLQVARAGSNEWTLLQEHPYVGRANLLTQVNANGVTETSEWYDKAGEQDEQGHWLCPADPQGFVRNLKSKTVTPAQSKYGKAPTLETSYRYTAELGLANAGPWLAMADETLMQVGIGQAKTLQVAAYKYINEPNNPLEHGRKLQDTVTLDGNPLTYRRALRRFSYRFRCSTKRS</sequence>
<evidence type="ECO:0000313" key="3">
    <source>
        <dbReference type="Proteomes" id="UP000409037"/>
    </source>
</evidence>